<sequence length="105" mass="12630">MDSLNQVKLDTGIDMMSTERSYFLELHQLMNEVYHDLLKHKTSQDFEKEQMEWLQFFEEKSIKIWKPINESVEKNEWLGLDAQLIVYGQQADLVHERIIVLINQF</sequence>
<dbReference type="EMBL" id="AP014548">
    <property type="protein sequence ID" value="BAO55297.1"/>
    <property type="molecule type" value="Genomic_DNA"/>
</dbReference>
<protein>
    <submittedName>
        <fullName evidence="1">Uncharacterized protein</fullName>
    </submittedName>
</protein>
<organism evidence="1 2">
    <name type="scientific">Nonlabens marinus S1-08</name>
    <dbReference type="NCBI Taxonomy" id="1454201"/>
    <lineage>
        <taxon>Bacteria</taxon>
        <taxon>Pseudomonadati</taxon>
        <taxon>Bacteroidota</taxon>
        <taxon>Flavobacteriia</taxon>
        <taxon>Flavobacteriales</taxon>
        <taxon>Flavobacteriaceae</taxon>
        <taxon>Nonlabens</taxon>
    </lineage>
</organism>
<dbReference type="KEGG" id="nmf:NMS_1288"/>
<gene>
    <name evidence="1" type="ORF">NMS_1288</name>
</gene>
<evidence type="ECO:0000313" key="1">
    <source>
        <dbReference type="EMBL" id="BAO55297.1"/>
    </source>
</evidence>
<dbReference type="AlphaFoldDB" id="W8VX47"/>
<accession>W8VX47</accession>
<dbReference type="STRING" id="1454201.NMS_1288"/>
<evidence type="ECO:0000313" key="2">
    <source>
        <dbReference type="Proteomes" id="UP000031760"/>
    </source>
</evidence>
<dbReference type="HOGENOM" id="CLU_2233705_0_0_10"/>
<proteinExistence type="predicted"/>
<name>W8VX47_9FLAO</name>
<reference evidence="1 2" key="1">
    <citation type="journal article" date="2014" name="Proc. Natl. Acad. Sci. U.S.A.">
        <title>Functional characterization of flavobacteria rhodopsins reveals a unique class of light-driven chloride pump in bacteria.</title>
        <authorList>
            <person name="Yoshizawa S."/>
            <person name="Kumagai Y."/>
            <person name="Kim H."/>
            <person name="Ogura Y."/>
            <person name="Hayashi T."/>
            <person name="Iwasaki W."/>
            <person name="DeLong E.F."/>
            <person name="Kogure K."/>
        </authorList>
    </citation>
    <scope>NUCLEOTIDE SEQUENCE [LARGE SCALE GENOMIC DNA]</scope>
    <source>
        <strain evidence="1 2">S1-08</strain>
    </source>
</reference>
<dbReference type="Proteomes" id="UP000031760">
    <property type="component" value="Chromosome"/>
</dbReference>
<keyword evidence="2" id="KW-1185">Reference proteome</keyword>